<dbReference type="InterPro" id="IPR052726">
    <property type="entry name" value="Phage_Baseplate_Hub"/>
</dbReference>
<evidence type="ECO:0000313" key="2">
    <source>
        <dbReference type="EMBL" id="AKN35774.1"/>
    </source>
</evidence>
<reference evidence="2" key="1">
    <citation type="journal article" date="2015" name="MBio">
        <title>Eco-Evolutionary Dynamics of Episomes among Ecologically Cohesive Bacterial Populations.</title>
        <authorList>
            <person name="Xue H."/>
            <person name="Cordero O.X."/>
            <person name="Camas F.M."/>
            <person name="Trimble W."/>
            <person name="Meyer F."/>
            <person name="Guglielmini J."/>
            <person name="Rocha E.P."/>
            <person name="Polz M.F."/>
        </authorList>
    </citation>
    <scope>NUCLEOTIDE SEQUENCE</scope>
    <source>
        <strain evidence="2">FF_304</strain>
    </source>
</reference>
<dbReference type="PANTHER" id="PTHR35862">
    <property type="entry name" value="FELS-2 PROPHAGE PROTEIN"/>
    <property type="match status" value="1"/>
</dbReference>
<dbReference type="InterPro" id="IPR014507">
    <property type="entry name" value="Baseplate_assembly_J_pred"/>
</dbReference>
<accession>A0A0H3ZPD8</accession>
<organism evidence="2">
    <name type="scientific">Vibrio sp. FF_304</name>
    <dbReference type="NCBI Taxonomy" id="1652833"/>
    <lineage>
        <taxon>Bacteria</taxon>
        <taxon>Pseudomonadati</taxon>
        <taxon>Pseudomonadota</taxon>
        <taxon>Gammaproteobacteria</taxon>
        <taxon>Vibrionales</taxon>
        <taxon>Vibrionaceae</taxon>
        <taxon>Vibrio</taxon>
    </lineage>
</organism>
<dbReference type="InterPro" id="IPR058531">
    <property type="entry name" value="Baseplate_J_M"/>
</dbReference>
<dbReference type="Pfam" id="PF26078">
    <property type="entry name" value="Baseplate_J_M"/>
    <property type="match status" value="1"/>
</dbReference>
<dbReference type="EMBL" id="KP795453">
    <property type="protein sequence ID" value="AKN35774.1"/>
    <property type="molecule type" value="Genomic_DNA"/>
</dbReference>
<dbReference type="PIRSF" id="PIRSF020481">
    <property type="entry name" value="BAP"/>
    <property type="match status" value="1"/>
</dbReference>
<name>A0A0H3ZPD8_9VIBR</name>
<sequence>MAETIDISRLPEPDAVLQVEYDDIVNDIVTRASLENASPSDPSYRVALSAAYREMFLRQDSNEQARGLMLAYAKGPQLDHLGFTYYRNSDGTPVLRLDGESDDDFRARLQLSPEGLSVAGPEWAYIYHARSASSDVKAASVDSPAPVQVDVYILAQEGLPSQSLMNQVDAYLWPRRPFTDEVTVKAATLLDFTVNATLFVKPGPSGDVALETARKRLEAYIEENRKLGGHIHQSSVHWALTVEGIEHVSLDSWQDIIASKHQAPNCIGINITQGAESG</sequence>
<protein>
    <recommendedName>
        <fullName evidence="1">Baseplate J-like central domain-containing protein</fullName>
    </recommendedName>
</protein>
<dbReference type="AlphaFoldDB" id="A0A0H3ZPD8"/>
<evidence type="ECO:0000259" key="1">
    <source>
        <dbReference type="Pfam" id="PF26078"/>
    </source>
</evidence>
<feature type="domain" description="Baseplate J-like central" evidence="1">
    <location>
        <begin position="118"/>
        <end position="186"/>
    </location>
</feature>
<proteinExistence type="predicted"/>
<dbReference type="PANTHER" id="PTHR35862:SF1">
    <property type="entry name" value="FELS-2 PROPHAGE PROTEIN"/>
    <property type="match status" value="1"/>
</dbReference>